<feature type="transmembrane region" description="Helical" evidence="7">
    <location>
        <begin position="194"/>
        <end position="216"/>
    </location>
</feature>
<keyword evidence="6 7" id="KW-0472">Membrane</keyword>
<reference evidence="8 9" key="1">
    <citation type="submission" date="2016-02" db="EMBL/GenBank/DDBJ databases">
        <title>Comparative genomic and transcriptomic foundation for Pichia pastoris.</title>
        <authorList>
            <person name="Love K.R."/>
            <person name="Shah K.A."/>
            <person name="Whittaker C.A."/>
            <person name="Wu J."/>
            <person name="Bartlett M.C."/>
            <person name="Ma D."/>
            <person name="Leeson R.L."/>
            <person name="Priest M."/>
            <person name="Young S.K."/>
            <person name="Love J.C."/>
        </authorList>
    </citation>
    <scope>NUCLEOTIDE SEQUENCE [LARGE SCALE GENOMIC DNA]</scope>
    <source>
        <strain evidence="8 9">ATCC 28485</strain>
    </source>
</reference>
<keyword evidence="5" id="KW-0333">Golgi apparatus</keyword>
<evidence type="ECO:0000313" key="8">
    <source>
        <dbReference type="EMBL" id="ANZ77710.1"/>
    </source>
</evidence>
<keyword evidence="4 7" id="KW-1133">Transmembrane helix</keyword>
<name>A0A1B2JI36_PICPA</name>
<evidence type="ECO:0000256" key="4">
    <source>
        <dbReference type="ARBA" id="ARBA00022989"/>
    </source>
</evidence>
<evidence type="ECO:0000256" key="3">
    <source>
        <dbReference type="ARBA" id="ARBA00022692"/>
    </source>
</evidence>
<feature type="transmembrane region" description="Helical" evidence="7">
    <location>
        <begin position="158"/>
        <end position="182"/>
    </location>
</feature>
<dbReference type="GO" id="GO:0006829">
    <property type="term" value="P:zinc ion transport"/>
    <property type="evidence" value="ECO:0007669"/>
    <property type="project" value="InterPro"/>
</dbReference>
<organism evidence="8 9">
    <name type="scientific">Komagataella pastoris</name>
    <name type="common">Yeast</name>
    <name type="synonym">Pichia pastoris</name>
    <dbReference type="NCBI Taxonomy" id="4922"/>
    <lineage>
        <taxon>Eukaryota</taxon>
        <taxon>Fungi</taxon>
        <taxon>Dikarya</taxon>
        <taxon>Ascomycota</taxon>
        <taxon>Saccharomycotina</taxon>
        <taxon>Pichiomycetes</taxon>
        <taxon>Pichiales</taxon>
        <taxon>Pichiaceae</taxon>
        <taxon>Komagataella</taxon>
    </lineage>
</organism>
<dbReference type="InterPro" id="IPR045891">
    <property type="entry name" value="ZIP9"/>
</dbReference>
<sequence length="277" mass="30243">MLEIATLLVFSFLMGISSFGSGLLPLYLNLNEMHISLLSALGTGIIISSALTIVLEEGLSTLQSSGSDLFVFGPYILFGFIAMYLFDNLGKAFRYQNLSLDTGIQDRDINEHIYPESAQWSNLLTSVLRTSTTLGLCIHSLTDGIALASSVLTMNIRLGVIIFFIVAIHKLPSAFALTSILLKEGLPKDLIYKHVGVFSLSAPLGAMLTYIIARLVNLSDLPYYTGAFLLFSGGTFLYVGFHSLMTITDNRGRISKLELGLSILGMLLPLIFSLLRE</sequence>
<evidence type="ECO:0000256" key="1">
    <source>
        <dbReference type="ARBA" id="ARBA00004127"/>
    </source>
</evidence>
<feature type="transmembrane region" description="Helical" evidence="7">
    <location>
        <begin position="34"/>
        <end position="55"/>
    </location>
</feature>
<gene>
    <name evidence="8" type="ORF">ATY40_BA7504567</name>
</gene>
<dbReference type="InterPro" id="IPR003689">
    <property type="entry name" value="ZIP"/>
</dbReference>
<dbReference type="GO" id="GO:0046873">
    <property type="term" value="F:metal ion transmembrane transporter activity"/>
    <property type="evidence" value="ECO:0007669"/>
    <property type="project" value="InterPro"/>
</dbReference>
<evidence type="ECO:0000256" key="7">
    <source>
        <dbReference type="SAM" id="Phobius"/>
    </source>
</evidence>
<feature type="transmembrane region" description="Helical" evidence="7">
    <location>
        <begin position="257"/>
        <end position="275"/>
    </location>
</feature>
<keyword evidence="3 7" id="KW-0812">Transmembrane</keyword>
<keyword evidence="9" id="KW-1185">Reference proteome</keyword>
<evidence type="ECO:0000256" key="2">
    <source>
        <dbReference type="ARBA" id="ARBA00004394"/>
    </source>
</evidence>
<protein>
    <submittedName>
        <fullName evidence="8">BA75_04567T0</fullName>
    </submittedName>
</protein>
<dbReference type="GO" id="GO:0000139">
    <property type="term" value="C:Golgi membrane"/>
    <property type="evidence" value="ECO:0007669"/>
    <property type="project" value="UniProtKB-SubCell"/>
</dbReference>
<feature type="transmembrane region" description="Helical" evidence="7">
    <location>
        <begin position="67"/>
        <end position="86"/>
    </location>
</feature>
<dbReference type="PANTHER" id="PTHR16133">
    <property type="entry name" value="SOLUTE CARRIER FAMILY 39 ZINC TRANSPORTER , MEMBER 9-RELATED"/>
    <property type="match status" value="1"/>
</dbReference>
<comment type="subcellular location">
    <subcellularLocation>
        <location evidence="1">Endomembrane system</location>
        <topology evidence="1">Multi-pass membrane protein</topology>
    </subcellularLocation>
    <subcellularLocation>
        <location evidence="2">Golgi apparatus membrane</location>
    </subcellularLocation>
</comment>
<dbReference type="Pfam" id="PF02535">
    <property type="entry name" value="Zip"/>
    <property type="match status" value="1"/>
</dbReference>
<accession>A0A1B2JI36</accession>
<evidence type="ECO:0000256" key="5">
    <source>
        <dbReference type="ARBA" id="ARBA00023034"/>
    </source>
</evidence>
<feature type="transmembrane region" description="Helical" evidence="7">
    <location>
        <begin position="222"/>
        <end position="245"/>
    </location>
</feature>
<dbReference type="PANTHER" id="PTHR16133:SF0">
    <property type="entry name" value="ZINC_IRON REGULATED TRANSPORTER-RELATED PROTEIN 102B, ISOFORM E"/>
    <property type="match status" value="1"/>
</dbReference>
<feature type="transmembrane region" description="Helical" evidence="7">
    <location>
        <begin position="7"/>
        <end position="28"/>
    </location>
</feature>
<dbReference type="AlphaFoldDB" id="A0A1B2JI36"/>
<evidence type="ECO:0000313" key="9">
    <source>
        <dbReference type="Proteomes" id="UP000094565"/>
    </source>
</evidence>
<proteinExistence type="predicted"/>
<dbReference type="EMBL" id="CP014587">
    <property type="protein sequence ID" value="ANZ77710.1"/>
    <property type="molecule type" value="Genomic_DNA"/>
</dbReference>
<evidence type="ECO:0000256" key="6">
    <source>
        <dbReference type="ARBA" id="ARBA00023136"/>
    </source>
</evidence>
<dbReference type="Proteomes" id="UP000094565">
    <property type="component" value="Chromosome 4"/>
</dbReference>
<dbReference type="OrthoDB" id="19859at2759"/>